<dbReference type="InterPro" id="IPR022973">
    <property type="entry name" value="Ribosomal_uL10_bac"/>
</dbReference>
<dbReference type="PANTHER" id="PTHR11560">
    <property type="entry name" value="39S RIBOSOMAL PROTEIN L10, MITOCHONDRIAL"/>
    <property type="match status" value="1"/>
</dbReference>
<dbReference type="eggNOG" id="COG0244">
    <property type="taxonomic scope" value="Bacteria"/>
</dbReference>
<keyword evidence="3 5" id="KW-0687">Ribonucleoprotein</keyword>
<dbReference type="GO" id="GO:0070180">
    <property type="term" value="F:large ribosomal subunit rRNA binding"/>
    <property type="evidence" value="ECO:0007669"/>
    <property type="project" value="UniProtKB-UniRule"/>
</dbReference>
<organism evidence="6 7">
    <name type="scientific">Clostridium pasteurianum BC1</name>
    <dbReference type="NCBI Taxonomy" id="86416"/>
    <lineage>
        <taxon>Bacteria</taxon>
        <taxon>Bacillati</taxon>
        <taxon>Bacillota</taxon>
        <taxon>Clostridia</taxon>
        <taxon>Eubacteriales</taxon>
        <taxon>Clostridiaceae</taxon>
        <taxon>Clostridium</taxon>
    </lineage>
</organism>
<dbReference type="STRING" id="86416.Clopa_4522"/>
<sequence>MASKFKELKEAKISEIKDKLGKAEAVIMVNYQGLTVEEDTELRKNLRDAGVEYKVYKNTLVTRAANELGFEKMVQYLEGPIAVAIGYEDPTVPARILNDFSKAHKALELKAGFVQGEIFDENKVKELASVPSKEILIAKLLGSFKAPISNFAYLVSAIKDKKESESSEQA</sequence>
<dbReference type="Proteomes" id="UP000013523">
    <property type="component" value="Chromosome"/>
</dbReference>
<dbReference type="HAMAP" id="MF_00362">
    <property type="entry name" value="Ribosomal_uL10"/>
    <property type="match status" value="1"/>
</dbReference>
<keyword evidence="7" id="KW-1185">Reference proteome</keyword>
<dbReference type="RefSeq" id="WP_015617502.1">
    <property type="nucleotide sequence ID" value="NC_021182.1"/>
</dbReference>
<dbReference type="GO" id="GO:1990904">
    <property type="term" value="C:ribonucleoprotein complex"/>
    <property type="evidence" value="ECO:0007669"/>
    <property type="project" value="UniProtKB-KW"/>
</dbReference>
<dbReference type="OrthoDB" id="9808307at2"/>
<dbReference type="Gene3D" id="3.30.70.1730">
    <property type="match status" value="1"/>
</dbReference>
<dbReference type="InterPro" id="IPR047865">
    <property type="entry name" value="Ribosomal_uL10_bac_type"/>
</dbReference>
<dbReference type="KEGG" id="cpas:Clopa_4522"/>
<dbReference type="PATRIC" id="fig|86416.3.peg.4531"/>
<evidence type="ECO:0000313" key="7">
    <source>
        <dbReference type="Proteomes" id="UP000013523"/>
    </source>
</evidence>
<protein>
    <recommendedName>
        <fullName evidence="4 5">Large ribosomal subunit protein uL10</fullName>
    </recommendedName>
</protein>
<name>R4K7R7_CLOPA</name>
<dbReference type="NCBIfam" id="NF000955">
    <property type="entry name" value="PRK00099.1-1"/>
    <property type="match status" value="1"/>
</dbReference>
<evidence type="ECO:0000256" key="5">
    <source>
        <dbReference type="HAMAP-Rule" id="MF_00362"/>
    </source>
</evidence>
<comment type="subunit">
    <text evidence="5">Part of the ribosomal stalk of the 50S ribosomal subunit. The N-terminus interacts with L11 and the large rRNA to form the base of the stalk. The C-terminus forms an elongated spine to which L12 dimers bind in a sequential fashion forming a multimeric L10(L12)X complex.</text>
</comment>
<dbReference type="GO" id="GO:0005840">
    <property type="term" value="C:ribosome"/>
    <property type="evidence" value="ECO:0007669"/>
    <property type="project" value="UniProtKB-KW"/>
</dbReference>
<dbReference type="InterPro" id="IPR043141">
    <property type="entry name" value="Ribosomal_uL10-like_sf"/>
</dbReference>
<keyword evidence="5" id="KW-0699">rRNA-binding</keyword>
<evidence type="ECO:0000256" key="1">
    <source>
        <dbReference type="ARBA" id="ARBA00008889"/>
    </source>
</evidence>
<proteinExistence type="inferred from homology"/>
<evidence type="ECO:0000256" key="3">
    <source>
        <dbReference type="ARBA" id="ARBA00023274"/>
    </source>
</evidence>
<keyword evidence="5" id="KW-0694">RNA-binding</keyword>
<dbReference type="Gene3D" id="6.10.250.290">
    <property type="match status" value="1"/>
</dbReference>
<dbReference type="EMBL" id="CP003261">
    <property type="protein sequence ID" value="AGK99232.1"/>
    <property type="molecule type" value="Genomic_DNA"/>
</dbReference>
<keyword evidence="2 5" id="KW-0689">Ribosomal protein</keyword>
<evidence type="ECO:0000256" key="4">
    <source>
        <dbReference type="ARBA" id="ARBA00035202"/>
    </source>
</evidence>
<reference evidence="6 7" key="1">
    <citation type="submission" date="2012-01" db="EMBL/GenBank/DDBJ databases">
        <title>Complete sequence of chromosome of Clostridium pasteurianum BC1.</title>
        <authorList>
            <consortium name="US DOE Joint Genome Institute"/>
            <person name="Lucas S."/>
            <person name="Han J."/>
            <person name="Lapidus A."/>
            <person name="Cheng J.-F."/>
            <person name="Goodwin L."/>
            <person name="Pitluck S."/>
            <person name="Peters L."/>
            <person name="Mikhailova N."/>
            <person name="Teshima H."/>
            <person name="Detter J.C."/>
            <person name="Han C."/>
            <person name="Tapia R."/>
            <person name="Land M."/>
            <person name="Hauser L."/>
            <person name="Kyrpides N."/>
            <person name="Ivanova N."/>
            <person name="Pagani I."/>
            <person name="Dunn J."/>
            <person name="Taghavi S."/>
            <person name="Francis A."/>
            <person name="van der Lelie D."/>
            <person name="Woyke T."/>
        </authorList>
    </citation>
    <scope>NUCLEOTIDE SEQUENCE [LARGE SCALE GENOMIC DNA]</scope>
    <source>
        <strain evidence="6 7">BC1</strain>
    </source>
</reference>
<dbReference type="GO" id="GO:0006412">
    <property type="term" value="P:translation"/>
    <property type="evidence" value="ECO:0007669"/>
    <property type="project" value="UniProtKB-UniRule"/>
</dbReference>
<evidence type="ECO:0000313" key="6">
    <source>
        <dbReference type="EMBL" id="AGK99232.1"/>
    </source>
</evidence>
<gene>
    <name evidence="5" type="primary">rplJ</name>
    <name evidence="6" type="ORF">Clopa_4522</name>
</gene>
<comment type="similarity">
    <text evidence="1 5">Belongs to the universal ribosomal protein uL10 family.</text>
</comment>
<dbReference type="AlphaFoldDB" id="R4K7R7"/>
<accession>R4K7R7</accession>
<comment type="function">
    <text evidence="5">Forms part of the ribosomal stalk, playing a central role in the interaction of the ribosome with GTP-bound translation factors.</text>
</comment>
<dbReference type="InterPro" id="IPR001790">
    <property type="entry name" value="Ribosomal_uL10"/>
</dbReference>
<dbReference type="CDD" id="cd05797">
    <property type="entry name" value="Ribosomal_L10"/>
    <property type="match status" value="1"/>
</dbReference>
<evidence type="ECO:0000256" key="2">
    <source>
        <dbReference type="ARBA" id="ARBA00022980"/>
    </source>
</evidence>
<dbReference type="Pfam" id="PF00466">
    <property type="entry name" value="Ribosomal_L10"/>
    <property type="match status" value="1"/>
</dbReference>
<dbReference type="SUPFAM" id="SSF160369">
    <property type="entry name" value="Ribosomal protein L10-like"/>
    <property type="match status" value="1"/>
</dbReference>
<dbReference type="HOGENOM" id="CLU_092227_2_1_9"/>